<dbReference type="Pfam" id="PF13649">
    <property type="entry name" value="Methyltransf_25"/>
    <property type="match status" value="1"/>
</dbReference>
<dbReference type="Gene3D" id="3.40.50.150">
    <property type="entry name" value="Vaccinia Virus protein VP39"/>
    <property type="match status" value="1"/>
</dbReference>
<dbReference type="AlphaFoldDB" id="A0A7X0VWV7"/>
<dbReference type="CDD" id="cd02440">
    <property type="entry name" value="AdoMet_MTases"/>
    <property type="match status" value="1"/>
</dbReference>
<protein>
    <submittedName>
        <fullName evidence="2">Class I SAM-dependent methyltransferase</fullName>
    </submittedName>
</protein>
<organism evidence="2 3">
    <name type="scientific">Cohnella zeiphila</name>
    <dbReference type="NCBI Taxonomy" id="2761120"/>
    <lineage>
        <taxon>Bacteria</taxon>
        <taxon>Bacillati</taxon>
        <taxon>Bacillota</taxon>
        <taxon>Bacilli</taxon>
        <taxon>Bacillales</taxon>
        <taxon>Paenibacillaceae</taxon>
        <taxon>Cohnella</taxon>
    </lineage>
</organism>
<keyword evidence="2" id="KW-0489">Methyltransferase</keyword>
<dbReference type="EMBL" id="JACJVO010000022">
    <property type="protein sequence ID" value="MBB6732910.1"/>
    <property type="molecule type" value="Genomic_DNA"/>
</dbReference>
<proteinExistence type="predicted"/>
<dbReference type="InterPro" id="IPR029063">
    <property type="entry name" value="SAM-dependent_MTases_sf"/>
</dbReference>
<dbReference type="PANTHER" id="PTHR43591">
    <property type="entry name" value="METHYLTRANSFERASE"/>
    <property type="match status" value="1"/>
</dbReference>
<evidence type="ECO:0000313" key="3">
    <source>
        <dbReference type="Proteomes" id="UP000564644"/>
    </source>
</evidence>
<accession>A0A7X0VWV7</accession>
<sequence>MFPDLMLHPEYKRNQTKAWCDQLAAKTGKYEFPWRTVPDGRTAEDIFTDKLGKAIRGKVLDVGCGHGDFTSRWADLADELVGFDITAGFIATANRNRPPNVRYVVGNTHDGLPFSDDAFDVAYTKKGPTSWYAEGNRVVRPGGALLMLHPGDGLGAELARCFPGLLPQPEPGTPIRDTALERLAASGLVDIEWSVLEEAGWLPTPEDVWELACFGQSEGFSRYVRETCFERIVDQFASHAVYGKGIRTTGSFYFVQAKAASVK</sequence>
<dbReference type="GO" id="GO:0032259">
    <property type="term" value="P:methylation"/>
    <property type="evidence" value="ECO:0007669"/>
    <property type="project" value="UniProtKB-KW"/>
</dbReference>
<reference evidence="2 3" key="1">
    <citation type="submission" date="2020-08" db="EMBL/GenBank/DDBJ databases">
        <title>Cohnella phylogeny.</title>
        <authorList>
            <person name="Dunlap C."/>
        </authorList>
    </citation>
    <scope>NUCLEOTIDE SEQUENCE [LARGE SCALE GENOMIC DNA]</scope>
    <source>
        <strain evidence="2 3">CBP 2801</strain>
    </source>
</reference>
<comment type="caution">
    <text evidence="2">The sequence shown here is derived from an EMBL/GenBank/DDBJ whole genome shotgun (WGS) entry which is preliminary data.</text>
</comment>
<dbReference type="Proteomes" id="UP000564644">
    <property type="component" value="Unassembled WGS sequence"/>
</dbReference>
<dbReference type="SUPFAM" id="SSF53335">
    <property type="entry name" value="S-adenosyl-L-methionine-dependent methyltransferases"/>
    <property type="match status" value="1"/>
</dbReference>
<dbReference type="InterPro" id="IPR041698">
    <property type="entry name" value="Methyltransf_25"/>
</dbReference>
<dbReference type="GO" id="GO:0008168">
    <property type="term" value="F:methyltransferase activity"/>
    <property type="evidence" value="ECO:0007669"/>
    <property type="project" value="UniProtKB-KW"/>
</dbReference>
<evidence type="ECO:0000259" key="1">
    <source>
        <dbReference type="Pfam" id="PF13649"/>
    </source>
</evidence>
<name>A0A7X0VWV7_9BACL</name>
<feature type="domain" description="Methyltransferase" evidence="1">
    <location>
        <begin position="59"/>
        <end position="143"/>
    </location>
</feature>
<gene>
    <name evidence="2" type="ORF">H7C18_18500</name>
</gene>
<evidence type="ECO:0000313" key="2">
    <source>
        <dbReference type="EMBL" id="MBB6732910.1"/>
    </source>
</evidence>
<dbReference type="PANTHER" id="PTHR43591:SF24">
    <property type="entry name" value="2-METHOXY-6-POLYPRENYL-1,4-BENZOQUINOL METHYLASE, MITOCHONDRIAL"/>
    <property type="match status" value="1"/>
</dbReference>
<keyword evidence="2" id="KW-0808">Transferase</keyword>
<keyword evidence="3" id="KW-1185">Reference proteome</keyword>
<dbReference type="RefSeq" id="WP_185130575.1">
    <property type="nucleotide sequence ID" value="NZ_JACJVO010000022.1"/>
</dbReference>